<dbReference type="EMBL" id="AK417497">
    <property type="protein sequence ID" value="BAN20712.1"/>
    <property type="molecule type" value="mRNA"/>
</dbReference>
<feature type="coiled-coil region" evidence="9">
    <location>
        <begin position="2264"/>
        <end position="2298"/>
    </location>
</feature>
<feature type="compositionally biased region" description="Basic residues" evidence="10">
    <location>
        <begin position="112"/>
        <end position="124"/>
    </location>
</feature>
<feature type="compositionally biased region" description="Basic and acidic residues" evidence="10">
    <location>
        <begin position="1"/>
        <end position="13"/>
    </location>
</feature>
<evidence type="ECO:0000256" key="1">
    <source>
        <dbReference type="ARBA" id="ARBA00004126"/>
    </source>
</evidence>
<feature type="coiled-coil region" evidence="9">
    <location>
        <begin position="2476"/>
        <end position="2546"/>
    </location>
</feature>
<feature type="compositionally biased region" description="Basic and acidic residues" evidence="10">
    <location>
        <begin position="281"/>
        <end position="317"/>
    </location>
</feature>
<feature type="topological domain" description="Perinuclear space" evidence="8">
    <location>
        <begin position="2989"/>
        <end position="3016"/>
    </location>
</feature>
<feature type="compositionally biased region" description="Basic and acidic residues" evidence="10">
    <location>
        <begin position="144"/>
        <end position="160"/>
    </location>
</feature>
<evidence type="ECO:0000256" key="7">
    <source>
        <dbReference type="ARBA" id="ARBA00023242"/>
    </source>
</evidence>
<keyword evidence="9" id="KW-0175">Coiled coil</keyword>
<dbReference type="Pfam" id="PF10541">
    <property type="entry name" value="KASH"/>
    <property type="match status" value="1"/>
</dbReference>
<sequence>MKEKEENKNKSEKSVISIETTVNRPTEKGEKSVTLKVSKKDKKKQKKLQIDSSDDKSLTSVDVQDNIVISENIERINTQDKLNPLKNENTELTIKQDITPQTPANEKDEKLKKIKAKRSKRKTRTGIDPEDDIGTTVKPPSEANDAHKVMASTEKTESLGEKSGGSIKTSSSGENECIPISIKKSESQSPDYINYELDNDGKPLMTFVQEITVEPGQLNLDSSEFGLSLPEKDNLSTFVLFKEMESTNYDSPVINENNEDKNYLTKTDNEFYFTEPLDESNVSKDTHGPEGPKEELMTEREQSHIRKEENFSKSSEMKITDSDVTKLNVSENSYGKVKVLEPFSDEFDIQEVHSLPSEIPQKSDKNKKPKKKIVVKVGPEPKQVKPSSEVVKCTVTVSSKSEPISTKSDSEVIVHLPEEEFHEVDEGKEPQAGTSKPKVDRERIETIDEKLYKPLVISDKPNDYQLEKGHDVIKVEQDSSHKLTIDSISGEDLSVTSTQLDDPSSKFLIQEISSTAVSIDTQNVTEVGQNQINNESPVSVGHSGKIPPEQILSKLNITPEDVRKSLENLHITHGASEVVEVGLDSEEPEKGFSVIDKTLEKYLKDEKPLDEISCHSNNYFGTTSEIPQFIHSDIPAPKEETSYYIEIKTSISSDDDKEPIVTVVEAPLPQLISSLSNEGGSVHVSFSNGDENASPGLPQETKYDINQAFVDAEIRGTQENITPLGGKQTTDLTEVQSMVSDRAPSEESRIPVTLTLPHAQKGLENDEMSQRSDTPRDPKKLFEESVKPKNETSENLIQTIKERIVNINTPSFVGLLSDLDNTTKRKEINHNLDLLKNTSEQERESIIVTTTILISEYLETITYIIINSKKYDMDNMNPEDRLREIARLIEEVEMLKEDIKNLKSGCGKHDLISALETQSDRVKGILDTTEASVSSKAKEKEETNNSSRKILDLISRLEDEIKQLESDPSKSAEIKLKKLDELDILNADYDSEVSSMLKKHPNQQELIKASQILVDNEEQLAALRTALLQSLALAQEYKDTLAELENVSEVAKAIVSSRVIVPSLRELQNEMQKERKFFVSLSHCRSILESLESSLDQGTRAATVELHNRLHKTASDVLESAGERAVALALGASRWTLLEQGLAEERGWLRVAQERIPNLSGVSSTDYYQYLSLYQSLKTDIELHSARVWKLLESAHTLQGLISCNGLEDSCDTLRTAMGLLEDRVTDGVKKLSEFKENWTSFEDSTHRLTKWLDVVIPSYPPPLDIQTYWELRAEYEVFKGVYHDACEKFNNSLIILPISDETAQKQKLEDLRTKWSLISNRLEEAEVSIPSDVTPVERLDLIEARLKQMEAAMNTSQNMSSDAELDLYIGKLQVLKEGAADVENELLRYSLGPACERRRLGSLQGRARTLKSQASSEHSAATSLRERLKGLRSGMSRAYRVQNRAIKILDQWEPSIDASEDVVRQALIHVKEVVKTLCDERVELSWLRETLGRLPISLRAKLSLECMEKEMMSLSDSHARLGKRAEDLLAEILSRLKLWDDYGMKLDSVRSTVREADYMMELLRVDVGPLDLPRIVKASTRLQGVKESLVEREGGLEELRCAGRALEEVVRAEVGERLRAEVREEEAAWARAEAGLGELAGRYQKAAKLWAKYREAVAAAQPPPLTEALSPQEWEKREEAVKEAKRLADEIAGETGVPDVLSQEVALLSRRLSEAKEISPPSPPSEPLTLALPLNKAQLLKTLQEKLSQAVEGNSSTEQLLSLRENLLELGKADAQLSCITDSCAPDNVSISDLLQLWEKVFRETFQEYHRLSSKLVKSEDSSSILNLWRDYLDHVNQFLESDLPQQYHELHEQNHLCQVHHTVLSSQRSLLPTEDTALDKDTLQQFSLLTNMHNETLAKIMEKQVEVQKRINFWDKYRQNQADLLDWLKKTENERNQLKLRYIHSKTIGKTIAKIEELLKKMSEGETMEMSLKEQLHFLLPFCDESVASSLQIEHASLSHRLSNLHAALLTWKDYLLKVKSNIESYENIVAQIQNSLEDIQHVLAVENKQFPELHGELEHKLQTVTAVSNQVKDLSKQVGALEEAKDILKDSLSPADIKSMTQRCWLFSQQQNEFEHQLSMAEQIISDKLQLSATYEQRYTRFLSWVSTLLSRLSYLPSDANSALALVERELRGEVSFKKGEFEWLTVTGKEIGRDDAVEKVQVSWTDLQETLNKTSTKLGKIAKNIPQLEEEMDNLRIWLHKIESKLSSPIILKHATKKYINGLVKEHQAIEEEIEKQSSKIKDVLNLCENLLNDCESCHITLDTEGITLAMANLEKRWKEICSNSSERKSTLLNLWPILEKAQSMAKEQKAWLGVLEKRVEDLEKQLRLSSLDELPNIESGILKLVADMKGGSSEGLSSLDSMYLSLHREYKLPDEMLKVPEELLKQWESLQSRAEALTVEARSRGTDRERWTRSAARAVSAMAKIDAILTLAEVHESTEQLQEIQKELENESSTLQEADLSGLEVMKWCSKGDVLKTQATIDEYQNLWKDINERLNKLKSVTVEPVVLKHSVQVEDQSVEVNTLKFETDQSTQVDTLGWSPPIARKEAFCEELYRTTQELEQLLVKLADLSHLETQAEISKCIGECESSYELAKHLSETLLDQCSASKEEALTEQVRRLGERFDSLRSRALSKQNQLRETSARGRLTCPLCSTKNWQQLDNDLWRLEQWLQYAEGSLRSQPSNPPSSIEQLEDVIQDQRELLLDLDSHRSLVVSMNIVGTHLAEHSEDEERAKELRTRLASANMQWERVCEFATTWQSKLQTALLQNEEFHDTVSELTEWLEKTESSIRQAEPIDLSDPTHLIQAKYNKFKEMREDVERCEARVRSLEEAARQVLNEDRVIERLGRLRLRLTSLSRLIATYIHRLAATLGQHPPSDLSTLDILSQQVLLDTAHSGSEQPTNGDEVDTSTLVRCHRFLGRVMRASVPISAFLLLLLGAASFIPVVEQDFTCANSFLYNMAPVLRYPNGRPPT</sequence>
<evidence type="ECO:0000256" key="9">
    <source>
        <dbReference type="SAM" id="Coils"/>
    </source>
</evidence>
<proteinExistence type="evidence at transcript level"/>
<dbReference type="Pfam" id="PF00435">
    <property type="entry name" value="Spectrin"/>
    <property type="match status" value="3"/>
</dbReference>
<dbReference type="FunFam" id="1.20.58.60:FF:000171">
    <property type="entry name" value="Uncharacterized protein, isoform B"/>
    <property type="match status" value="1"/>
</dbReference>
<feature type="compositionally biased region" description="Low complexity" evidence="10">
    <location>
        <begin position="164"/>
        <end position="174"/>
    </location>
</feature>
<keyword evidence="6 8" id="KW-0472">Membrane</keyword>
<feature type="coiled-coil region" evidence="9">
    <location>
        <begin position="2848"/>
        <end position="2882"/>
    </location>
</feature>
<feature type="compositionally biased region" description="Basic and acidic residues" evidence="10">
    <location>
        <begin position="420"/>
        <end position="429"/>
    </location>
</feature>
<comment type="similarity">
    <text evidence="2">Belongs to the nesprin family.</text>
</comment>
<evidence type="ECO:0000256" key="11">
    <source>
        <dbReference type="SAM" id="Phobius"/>
    </source>
</evidence>
<dbReference type="InterPro" id="IPR018159">
    <property type="entry name" value="Spectrin/alpha-actinin"/>
</dbReference>
<dbReference type="PANTHER" id="PTHR47535">
    <property type="entry name" value="MUSCLE-SPECIFIC PROTEIN 300 KDA, ISOFORM G"/>
    <property type="match status" value="1"/>
</dbReference>
<feature type="topological domain" description="Cytoplasmic" evidence="8">
    <location>
        <begin position="1"/>
        <end position="2967"/>
    </location>
</feature>
<dbReference type="GO" id="GO:0051015">
    <property type="term" value="F:actin filament binding"/>
    <property type="evidence" value="ECO:0007669"/>
    <property type="project" value="TreeGrafter"/>
</dbReference>
<feature type="region of interest" description="Disordered" evidence="10">
    <location>
        <begin position="354"/>
        <end position="381"/>
    </location>
</feature>
<evidence type="ECO:0000259" key="12">
    <source>
        <dbReference type="PROSITE" id="PS51049"/>
    </source>
</evidence>
<feature type="compositionally biased region" description="Basic residues" evidence="10">
    <location>
        <begin position="37"/>
        <end position="47"/>
    </location>
</feature>
<dbReference type="SMART" id="SM00150">
    <property type="entry name" value="SPEC"/>
    <property type="match status" value="5"/>
</dbReference>
<accession>R4WS22</accession>
<dbReference type="InterPro" id="IPR052403">
    <property type="entry name" value="LINC-complex_assoc"/>
</dbReference>
<evidence type="ECO:0000256" key="8">
    <source>
        <dbReference type="PROSITE-ProRule" id="PRU00385"/>
    </source>
</evidence>
<feature type="region of interest" description="Disordered" evidence="10">
    <location>
        <begin position="1"/>
        <end position="58"/>
    </location>
</feature>
<feature type="domain" description="KASH" evidence="12">
    <location>
        <begin position="2959"/>
        <end position="3016"/>
    </location>
</feature>
<feature type="region of interest" description="Disordered" evidence="10">
    <location>
        <begin position="420"/>
        <end position="442"/>
    </location>
</feature>
<dbReference type="GO" id="GO:0007097">
    <property type="term" value="P:nuclear migration"/>
    <property type="evidence" value="ECO:0007669"/>
    <property type="project" value="TreeGrafter"/>
</dbReference>
<dbReference type="CDD" id="cd00176">
    <property type="entry name" value="SPEC"/>
    <property type="match status" value="2"/>
</dbReference>
<feature type="coiled-coil region" evidence="9">
    <location>
        <begin position="2025"/>
        <end position="2094"/>
    </location>
</feature>
<dbReference type="GO" id="GO:0034993">
    <property type="term" value="C:meiotic nuclear membrane microtubule tethering complex"/>
    <property type="evidence" value="ECO:0007669"/>
    <property type="project" value="TreeGrafter"/>
</dbReference>
<evidence type="ECO:0000313" key="13">
    <source>
        <dbReference type="EMBL" id="BAN20712.1"/>
    </source>
</evidence>
<feature type="transmembrane region" description="Helical" evidence="11">
    <location>
        <begin position="2968"/>
        <end position="2989"/>
    </location>
</feature>
<evidence type="ECO:0000256" key="3">
    <source>
        <dbReference type="ARBA" id="ARBA00022692"/>
    </source>
</evidence>
<feature type="region of interest" description="Disordered" evidence="10">
    <location>
        <begin position="275"/>
        <end position="317"/>
    </location>
</feature>
<dbReference type="InterPro" id="IPR002017">
    <property type="entry name" value="Spectrin_repeat"/>
</dbReference>
<dbReference type="PROSITE" id="PS51049">
    <property type="entry name" value="KASH"/>
    <property type="match status" value="1"/>
</dbReference>
<comment type="subcellular location">
    <subcellularLocation>
        <location evidence="1">Nucleus membrane</location>
    </subcellularLocation>
</comment>
<evidence type="ECO:0000256" key="10">
    <source>
        <dbReference type="SAM" id="MobiDB-lite"/>
    </source>
</evidence>
<dbReference type="SMART" id="SM01249">
    <property type="entry name" value="KASH"/>
    <property type="match status" value="1"/>
</dbReference>
<dbReference type="InterPro" id="IPR012315">
    <property type="entry name" value="KASH"/>
</dbReference>
<feature type="region of interest" description="Disordered" evidence="10">
    <location>
        <begin position="93"/>
        <end position="174"/>
    </location>
</feature>
<name>R4WS22_RIPPE</name>
<feature type="region of interest" description="Disordered" evidence="10">
    <location>
        <begin position="740"/>
        <end position="792"/>
    </location>
</feature>
<evidence type="ECO:0000256" key="4">
    <source>
        <dbReference type="ARBA" id="ARBA00022737"/>
    </source>
</evidence>
<dbReference type="GO" id="GO:0005640">
    <property type="term" value="C:nuclear outer membrane"/>
    <property type="evidence" value="ECO:0007669"/>
    <property type="project" value="TreeGrafter"/>
</dbReference>
<feature type="compositionally biased region" description="Basic and acidic residues" evidence="10">
    <location>
        <begin position="761"/>
        <end position="792"/>
    </location>
</feature>
<keyword evidence="5 11" id="KW-1133">Transmembrane helix</keyword>
<evidence type="ECO:0000256" key="5">
    <source>
        <dbReference type="ARBA" id="ARBA00022989"/>
    </source>
</evidence>
<organism evidence="13">
    <name type="scientific">Riptortus pedestris</name>
    <name type="common">Bean bug</name>
    <dbReference type="NCBI Taxonomy" id="329032"/>
    <lineage>
        <taxon>Eukaryota</taxon>
        <taxon>Metazoa</taxon>
        <taxon>Ecdysozoa</taxon>
        <taxon>Arthropoda</taxon>
        <taxon>Hexapoda</taxon>
        <taxon>Insecta</taxon>
        <taxon>Pterygota</taxon>
        <taxon>Neoptera</taxon>
        <taxon>Paraneoptera</taxon>
        <taxon>Hemiptera</taxon>
        <taxon>Heteroptera</taxon>
        <taxon>Panheteroptera</taxon>
        <taxon>Pentatomomorpha</taxon>
        <taxon>Coreoidea</taxon>
        <taxon>Alydidae</taxon>
        <taxon>Riptortus</taxon>
    </lineage>
</organism>
<dbReference type="SUPFAM" id="SSF46966">
    <property type="entry name" value="Spectrin repeat"/>
    <property type="match status" value="4"/>
</dbReference>
<evidence type="ECO:0000256" key="2">
    <source>
        <dbReference type="ARBA" id="ARBA00008619"/>
    </source>
</evidence>
<keyword evidence="7" id="KW-0539">Nucleus</keyword>
<keyword evidence="4" id="KW-0677">Repeat</keyword>
<reference evidence="13" key="1">
    <citation type="journal article" date="2013" name="PLoS ONE">
        <title>Gene expression in gut symbiotic organ of stinkbug affected by extracellular bacterial symbiont.</title>
        <authorList>
            <person name="Futahashi R."/>
            <person name="Tanaka K."/>
            <person name="Tanahashi M."/>
            <person name="Nikoh N."/>
            <person name="Kikuchi Y."/>
            <person name="Lee B.L."/>
            <person name="Fukatsu T."/>
        </authorList>
    </citation>
    <scope>NUCLEOTIDE SEQUENCE</scope>
    <source>
        <tissue evidence="13">Midgut</tissue>
    </source>
</reference>
<dbReference type="PANTHER" id="PTHR47535:SF1">
    <property type="entry name" value="NESPRIN-1"/>
    <property type="match status" value="1"/>
</dbReference>
<evidence type="ECO:0000256" key="6">
    <source>
        <dbReference type="ARBA" id="ARBA00023136"/>
    </source>
</evidence>
<feature type="coiled-coil region" evidence="9">
    <location>
        <begin position="2733"/>
        <end position="2790"/>
    </location>
</feature>
<protein>
    <submittedName>
        <fullName evidence="13">Calmin</fullName>
    </submittedName>
</protein>
<keyword evidence="3 8" id="KW-0812">Transmembrane</keyword>
<dbReference type="GO" id="GO:0005737">
    <property type="term" value="C:cytoplasm"/>
    <property type="evidence" value="ECO:0007669"/>
    <property type="project" value="TreeGrafter"/>
</dbReference>
<feature type="compositionally biased region" description="Polar residues" evidence="10">
    <location>
        <begin position="93"/>
        <end position="104"/>
    </location>
</feature>
<dbReference type="Gene3D" id="1.20.58.60">
    <property type="match status" value="4"/>
</dbReference>